<feature type="binding site" evidence="8">
    <location>
        <begin position="74"/>
        <end position="76"/>
    </location>
    <ligand>
        <name>L-glutamine</name>
        <dbReference type="ChEBI" id="CHEBI:58359"/>
    </ligand>
</feature>
<dbReference type="InterPro" id="IPR021196">
    <property type="entry name" value="PdxT/SNO_CS"/>
</dbReference>
<organism evidence="9 10">
    <name type="scientific">Austropuccinia psidii MF-1</name>
    <dbReference type="NCBI Taxonomy" id="1389203"/>
    <lineage>
        <taxon>Eukaryota</taxon>
        <taxon>Fungi</taxon>
        <taxon>Dikarya</taxon>
        <taxon>Basidiomycota</taxon>
        <taxon>Pucciniomycotina</taxon>
        <taxon>Pucciniomycetes</taxon>
        <taxon>Pucciniales</taxon>
        <taxon>Sphaerophragmiaceae</taxon>
        <taxon>Austropuccinia</taxon>
    </lineage>
</organism>
<evidence type="ECO:0000256" key="7">
    <source>
        <dbReference type="PIRSR" id="PIRSR005639-1"/>
    </source>
</evidence>
<dbReference type="SUPFAM" id="SSF52317">
    <property type="entry name" value="Class I glutamine amidotransferase-like"/>
    <property type="match status" value="1"/>
</dbReference>
<evidence type="ECO:0000256" key="3">
    <source>
        <dbReference type="ARBA" id="ARBA00022801"/>
    </source>
</evidence>
<comment type="catalytic activity">
    <reaction evidence="6">
        <text>L-glutamine + H2O = L-glutamate + NH4(+)</text>
        <dbReference type="Rhea" id="RHEA:15889"/>
        <dbReference type="ChEBI" id="CHEBI:15377"/>
        <dbReference type="ChEBI" id="CHEBI:28938"/>
        <dbReference type="ChEBI" id="CHEBI:29985"/>
        <dbReference type="ChEBI" id="CHEBI:58359"/>
        <dbReference type="EC" id="3.5.1.2"/>
    </reaction>
</comment>
<dbReference type="PANTHER" id="PTHR31559">
    <property type="entry name" value="PYRIDOXAL 5'-PHOSPHATE SYNTHASE SUBUNIT SNO"/>
    <property type="match status" value="1"/>
</dbReference>
<evidence type="ECO:0000256" key="1">
    <source>
        <dbReference type="ARBA" id="ARBA00008345"/>
    </source>
</evidence>
<dbReference type="InterPro" id="IPR002161">
    <property type="entry name" value="PdxT/SNO"/>
</dbReference>
<dbReference type="PANTHER" id="PTHR31559:SF0">
    <property type="entry name" value="PYRIDOXAL 5'-PHOSPHATE SYNTHASE SUBUNIT SNO1-RELATED"/>
    <property type="match status" value="1"/>
</dbReference>
<comment type="similarity">
    <text evidence="1">Belongs to the glutaminase PdxT/SNO family.</text>
</comment>
<dbReference type="PROSITE" id="PS51130">
    <property type="entry name" value="PDXT_SNO_2"/>
    <property type="match status" value="1"/>
</dbReference>
<evidence type="ECO:0000313" key="9">
    <source>
        <dbReference type="EMBL" id="MBW0488679.1"/>
    </source>
</evidence>
<keyword evidence="10" id="KW-1185">Reference proteome</keyword>
<evidence type="ECO:0000256" key="2">
    <source>
        <dbReference type="ARBA" id="ARBA00012918"/>
    </source>
</evidence>
<protein>
    <recommendedName>
        <fullName evidence="2">glutaminase</fullName>
        <ecNumber evidence="2">3.5.1.2</ecNumber>
    </recommendedName>
</protein>
<dbReference type="NCBIfam" id="TIGR03800">
    <property type="entry name" value="PLP_synth_Pdx2"/>
    <property type="match status" value="1"/>
</dbReference>
<feature type="active site" description="Charge relay system" evidence="7">
    <location>
        <position position="228"/>
    </location>
</feature>
<dbReference type="OrthoDB" id="2039at2759"/>
<accession>A0A9Q3H3J4</accession>
<gene>
    <name evidence="9" type="ORF">O181_028394</name>
</gene>
<dbReference type="GO" id="GO:0004359">
    <property type="term" value="F:glutaminase activity"/>
    <property type="evidence" value="ECO:0007669"/>
    <property type="project" value="UniProtKB-EC"/>
</dbReference>
<feature type="binding site" evidence="8">
    <location>
        <position position="143"/>
    </location>
    <ligand>
        <name>L-glutamine</name>
        <dbReference type="ChEBI" id="CHEBI:58359"/>
    </ligand>
</feature>
<name>A0A9Q3H3J4_9BASI</name>
<evidence type="ECO:0000256" key="8">
    <source>
        <dbReference type="PIRSR" id="PIRSR005639-2"/>
    </source>
</evidence>
<comment type="caution">
    <text evidence="9">The sequence shown here is derived from an EMBL/GenBank/DDBJ whole genome shotgun (WGS) entry which is preliminary data.</text>
</comment>
<dbReference type="EMBL" id="AVOT02009721">
    <property type="protein sequence ID" value="MBW0488679.1"/>
    <property type="molecule type" value="Genomic_DNA"/>
</dbReference>
<dbReference type="GO" id="GO:0016829">
    <property type="term" value="F:lyase activity"/>
    <property type="evidence" value="ECO:0007669"/>
    <property type="project" value="UniProtKB-KW"/>
</dbReference>
<keyword evidence="5" id="KW-0456">Lyase</keyword>
<feature type="active site" description="Nucleophile" evidence="7">
    <location>
        <position position="111"/>
    </location>
</feature>
<dbReference type="CDD" id="cd01749">
    <property type="entry name" value="GATase1_PB"/>
    <property type="match status" value="1"/>
</dbReference>
<dbReference type="GO" id="GO:0005829">
    <property type="term" value="C:cytosol"/>
    <property type="evidence" value="ECO:0007669"/>
    <property type="project" value="TreeGrafter"/>
</dbReference>
<dbReference type="Proteomes" id="UP000765509">
    <property type="component" value="Unassembled WGS sequence"/>
</dbReference>
<reference evidence="9" key="1">
    <citation type="submission" date="2021-03" db="EMBL/GenBank/DDBJ databases">
        <title>Draft genome sequence of rust myrtle Austropuccinia psidii MF-1, a brazilian biotype.</title>
        <authorList>
            <person name="Quecine M.C."/>
            <person name="Pachon D.M.R."/>
            <person name="Bonatelli M.L."/>
            <person name="Correr F.H."/>
            <person name="Franceschini L.M."/>
            <person name="Leite T.F."/>
            <person name="Margarido G.R.A."/>
            <person name="Almeida C.A."/>
            <person name="Ferrarezi J.A."/>
            <person name="Labate C.A."/>
        </authorList>
    </citation>
    <scope>NUCLEOTIDE SEQUENCE</scope>
    <source>
        <strain evidence="9">MF-1</strain>
    </source>
</reference>
<dbReference type="Pfam" id="PF01174">
    <property type="entry name" value="SNO"/>
    <property type="match status" value="1"/>
</dbReference>
<sequence length="251" mass="27801">MDILKPLSTDRDLPQLPKIPPGGNLTIGVLALQGAFREHLNHLRRLQTLKPLSAIAVRTISDLHRCHALIIPGGESTSMALIASRQRDSSDFSLMDWIKSFCKERAVWGTCAGMILLSDELVSQGTKSGGQDFLGGLPIRTTRNQWGRQTESFEYSIEIPCLKNPSQPFPAIFIRAPVIHTILDKQLKTSVVASLPPISLPSTMDLGPDAHVVAIRSNNLFATSFHPELSSDNRLHQFWLDEFVLKPYQSA</sequence>
<dbReference type="GO" id="GO:0008614">
    <property type="term" value="P:pyridoxine metabolic process"/>
    <property type="evidence" value="ECO:0007669"/>
    <property type="project" value="TreeGrafter"/>
</dbReference>
<dbReference type="Gene3D" id="3.40.50.880">
    <property type="match status" value="1"/>
</dbReference>
<keyword evidence="4" id="KW-0315">Glutamine amidotransferase</keyword>
<dbReference type="GO" id="GO:1903600">
    <property type="term" value="C:glutaminase complex"/>
    <property type="evidence" value="ECO:0007669"/>
    <property type="project" value="TreeGrafter"/>
</dbReference>
<dbReference type="EC" id="3.5.1.2" evidence="2"/>
<dbReference type="PIRSF" id="PIRSF005639">
    <property type="entry name" value="Glut_amidoT_SNO"/>
    <property type="match status" value="1"/>
</dbReference>
<dbReference type="InterPro" id="IPR029062">
    <property type="entry name" value="Class_I_gatase-like"/>
</dbReference>
<dbReference type="GO" id="GO:0042823">
    <property type="term" value="P:pyridoxal phosphate biosynthetic process"/>
    <property type="evidence" value="ECO:0007669"/>
    <property type="project" value="InterPro"/>
</dbReference>
<evidence type="ECO:0000313" key="10">
    <source>
        <dbReference type="Proteomes" id="UP000765509"/>
    </source>
</evidence>
<proteinExistence type="inferred from homology"/>
<evidence type="ECO:0000256" key="5">
    <source>
        <dbReference type="ARBA" id="ARBA00023239"/>
    </source>
</evidence>
<dbReference type="PROSITE" id="PS01236">
    <property type="entry name" value="PDXT_SNO_1"/>
    <property type="match status" value="1"/>
</dbReference>
<dbReference type="AlphaFoldDB" id="A0A9Q3H3J4"/>
<dbReference type="FunFam" id="3.40.50.880:FF:000077">
    <property type="entry name" value="Unplaced genomic scaffold supercont2.4, whole genome shotgun sequence"/>
    <property type="match status" value="1"/>
</dbReference>
<evidence type="ECO:0000256" key="6">
    <source>
        <dbReference type="ARBA" id="ARBA00049534"/>
    </source>
</evidence>
<evidence type="ECO:0000256" key="4">
    <source>
        <dbReference type="ARBA" id="ARBA00022962"/>
    </source>
</evidence>
<feature type="active site" description="Charge relay system" evidence="7">
    <location>
        <position position="226"/>
    </location>
</feature>
<feature type="binding site" evidence="8">
    <location>
        <begin position="174"/>
        <end position="175"/>
    </location>
    <ligand>
        <name>L-glutamine</name>
        <dbReference type="ChEBI" id="CHEBI:58359"/>
    </ligand>
</feature>
<dbReference type="PROSITE" id="PS51273">
    <property type="entry name" value="GATASE_TYPE_1"/>
    <property type="match status" value="1"/>
</dbReference>
<keyword evidence="3" id="KW-0378">Hydrolase</keyword>